<feature type="compositionally biased region" description="Acidic residues" evidence="1">
    <location>
        <begin position="350"/>
        <end position="383"/>
    </location>
</feature>
<dbReference type="InterPro" id="IPR008507">
    <property type="entry name" value="DUF789"/>
</dbReference>
<evidence type="ECO:0000256" key="1">
    <source>
        <dbReference type="SAM" id="MobiDB-lite"/>
    </source>
</evidence>
<sequence>MDRSSMPSNLEWFLNCTTPIANSQFLPKSETGSLNRLWHPVEREGCEYFTLADLWSCYDEWSVYGAGVPLRLDNGETIVQYFVPYLSALQIFTSSASLNSLNCLREESVSSCETRDSYSDSLSEESESDKLSRWDGSSSEEGNPEHDSLLQANSRLGYLYFQYFERSTPYGRVPLMDMISGFAQRYPGLMSLRSVDLSPASWMAVAWYPIYHIPMGKTSKDLSTCFLTFHTISSSFQDAEVECDLKSVGGNQKGGGGSGVPLPPFGLASYKMQGDVWVSEKSGKDQERVVSLLSVADSWLKQLGVQHHDFNYFVGKEGGEINKGVVVKGSKTGNLTASTSTRCQSKRDVEDEVDEDDENEGCEDGEEEADEDAAYNEECSNEDDKELGSFIFL</sequence>
<evidence type="ECO:0008006" key="4">
    <source>
        <dbReference type="Google" id="ProtNLM"/>
    </source>
</evidence>
<evidence type="ECO:0000313" key="3">
    <source>
        <dbReference type="Proteomes" id="UP000595140"/>
    </source>
</evidence>
<dbReference type="PANTHER" id="PTHR31343">
    <property type="entry name" value="T15D22.8"/>
    <property type="match status" value="1"/>
</dbReference>
<dbReference type="OrthoDB" id="1896065at2759"/>
<feature type="region of interest" description="Disordered" evidence="1">
    <location>
        <begin position="336"/>
        <end position="383"/>
    </location>
</feature>
<protein>
    <recommendedName>
        <fullName evidence="4">DUF789 domain-containing protein</fullName>
    </recommendedName>
</protein>
<dbReference type="Pfam" id="PF05623">
    <property type="entry name" value="DUF789"/>
    <property type="match status" value="1"/>
</dbReference>
<dbReference type="AlphaFoldDB" id="A0A484MYC0"/>
<dbReference type="EMBL" id="OOIL02005040">
    <property type="protein sequence ID" value="VFQ93843.1"/>
    <property type="molecule type" value="Genomic_DNA"/>
</dbReference>
<proteinExistence type="predicted"/>
<keyword evidence="3" id="KW-1185">Reference proteome</keyword>
<feature type="region of interest" description="Disordered" evidence="1">
    <location>
        <begin position="115"/>
        <end position="146"/>
    </location>
</feature>
<dbReference type="PANTHER" id="PTHR31343:SF3">
    <property type="entry name" value="DUF789 DOMAIN-CONTAINING PROTEIN"/>
    <property type="match status" value="1"/>
</dbReference>
<accession>A0A484MYC0</accession>
<organism evidence="2 3">
    <name type="scientific">Cuscuta campestris</name>
    <dbReference type="NCBI Taxonomy" id="132261"/>
    <lineage>
        <taxon>Eukaryota</taxon>
        <taxon>Viridiplantae</taxon>
        <taxon>Streptophyta</taxon>
        <taxon>Embryophyta</taxon>
        <taxon>Tracheophyta</taxon>
        <taxon>Spermatophyta</taxon>
        <taxon>Magnoliopsida</taxon>
        <taxon>eudicotyledons</taxon>
        <taxon>Gunneridae</taxon>
        <taxon>Pentapetalae</taxon>
        <taxon>asterids</taxon>
        <taxon>lamiids</taxon>
        <taxon>Solanales</taxon>
        <taxon>Convolvulaceae</taxon>
        <taxon>Cuscuteae</taxon>
        <taxon>Cuscuta</taxon>
        <taxon>Cuscuta subgen. Grammica</taxon>
        <taxon>Cuscuta sect. Cleistogrammica</taxon>
    </lineage>
</organism>
<name>A0A484MYC0_9ASTE</name>
<reference evidence="2 3" key="1">
    <citation type="submission" date="2018-04" db="EMBL/GenBank/DDBJ databases">
        <authorList>
            <person name="Vogel A."/>
        </authorList>
    </citation>
    <scope>NUCLEOTIDE SEQUENCE [LARGE SCALE GENOMIC DNA]</scope>
</reference>
<dbReference type="Proteomes" id="UP000595140">
    <property type="component" value="Unassembled WGS sequence"/>
</dbReference>
<evidence type="ECO:0000313" key="2">
    <source>
        <dbReference type="EMBL" id="VFQ93843.1"/>
    </source>
</evidence>
<gene>
    <name evidence="2" type="ORF">CCAM_LOCUS35619</name>
</gene>